<accession>A0A2K3NDZ8</accession>
<dbReference type="GO" id="GO:0003677">
    <property type="term" value="F:DNA binding"/>
    <property type="evidence" value="ECO:0007669"/>
    <property type="project" value="UniProtKB-KW"/>
</dbReference>
<evidence type="ECO:0000313" key="8">
    <source>
        <dbReference type="Proteomes" id="UP000236291"/>
    </source>
</evidence>
<keyword evidence="6" id="KW-0472">Membrane</keyword>
<dbReference type="GO" id="GO:0005634">
    <property type="term" value="C:nucleus"/>
    <property type="evidence" value="ECO:0007669"/>
    <property type="project" value="UniProtKB-SubCell"/>
</dbReference>
<dbReference type="EMBL" id="ASHM01019891">
    <property type="protein sequence ID" value="PNY01262.1"/>
    <property type="molecule type" value="Genomic_DNA"/>
</dbReference>
<evidence type="ECO:0000256" key="2">
    <source>
        <dbReference type="ARBA" id="ARBA00023015"/>
    </source>
</evidence>
<dbReference type="InterPro" id="IPR015300">
    <property type="entry name" value="DNA-bd_pseudobarrel_sf"/>
</dbReference>
<evidence type="ECO:0000256" key="3">
    <source>
        <dbReference type="ARBA" id="ARBA00023125"/>
    </source>
</evidence>
<name>A0A2K3NDZ8_TRIPR</name>
<sequence>MSNLPDIAEALADFLNAKARDGVANGDDADNYIEPAKDMNHRYDKTHPDIRPYSMMTRTGYMEYNPMKDINENQIQVSVLKKNNSEIYFTHGWSRLRDFYNINAGAWITLLFISPFVFFIRVRFITGMEITYPHKTPPYKLMLEKPFLESSSNGPIPYFVLPRVFAHSLEKTLTISDVHTGTLTLYWRGFCQNALPNEETQLRLIDWLGNTWNHCDLKFDNAPYINCKISGQWGDVCKVHNLAKDVVVKFGVTEASNNRTIYFKLTPFIGVRTTLHAPSTSSNRKKFYQSQYYYML</sequence>
<evidence type="ECO:0000313" key="7">
    <source>
        <dbReference type="EMBL" id="PNY01262.1"/>
    </source>
</evidence>
<keyword evidence="3" id="KW-0238">DNA-binding</keyword>
<feature type="transmembrane region" description="Helical" evidence="6">
    <location>
        <begin position="99"/>
        <end position="120"/>
    </location>
</feature>
<comment type="caution">
    <text evidence="7">The sequence shown here is derived from an EMBL/GenBank/DDBJ whole genome shotgun (WGS) entry which is preliminary data.</text>
</comment>
<dbReference type="SUPFAM" id="SSF101936">
    <property type="entry name" value="DNA-binding pseudobarrel domain"/>
    <property type="match status" value="2"/>
</dbReference>
<evidence type="ECO:0000256" key="5">
    <source>
        <dbReference type="ARBA" id="ARBA00023242"/>
    </source>
</evidence>
<protein>
    <submittedName>
        <fullName evidence="7">Uncharacterized protein</fullName>
    </submittedName>
</protein>
<proteinExistence type="predicted"/>
<organism evidence="7 8">
    <name type="scientific">Trifolium pratense</name>
    <name type="common">Red clover</name>
    <dbReference type="NCBI Taxonomy" id="57577"/>
    <lineage>
        <taxon>Eukaryota</taxon>
        <taxon>Viridiplantae</taxon>
        <taxon>Streptophyta</taxon>
        <taxon>Embryophyta</taxon>
        <taxon>Tracheophyta</taxon>
        <taxon>Spermatophyta</taxon>
        <taxon>Magnoliopsida</taxon>
        <taxon>eudicotyledons</taxon>
        <taxon>Gunneridae</taxon>
        <taxon>Pentapetalae</taxon>
        <taxon>rosids</taxon>
        <taxon>fabids</taxon>
        <taxon>Fabales</taxon>
        <taxon>Fabaceae</taxon>
        <taxon>Papilionoideae</taxon>
        <taxon>50 kb inversion clade</taxon>
        <taxon>NPAAA clade</taxon>
        <taxon>Hologalegina</taxon>
        <taxon>IRL clade</taxon>
        <taxon>Trifolieae</taxon>
        <taxon>Trifolium</taxon>
    </lineage>
</organism>
<keyword evidence="5" id="KW-0539">Nucleus</keyword>
<evidence type="ECO:0000256" key="4">
    <source>
        <dbReference type="ARBA" id="ARBA00023163"/>
    </source>
</evidence>
<keyword evidence="6" id="KW-1133">Transmembrane helix</keyword>
<comment type="subcellular location">
    <subcellularLocation>
        <location evidence="1">Nucleus</location>
    </subcellularLocation>
</comment>
<dbReference type="Proteomes" id="UP000236291">
    <property type="component" value="Unassembled WGS sequence"/>
</dbReference>
<dbReference type="AlphaFoldDB" id="A0A2K3NDZ8"/>
<keyword evidence="4" id="KW-0804">Transcription</keyword>
<keyword evidence="2" id="KW-0805">Transcription regulation</keyword>
<keyword evidence="6" id="KW-0812">Transmembrane</keyword>
<evidence type="ECO:0000256" key="6">
    <source>
        <dbReference type="SAM" id="Phobius"/>
    </source>
</evidence>
<reference evidence="7 8" key="1">
    <citation type="journal article" date="2014" name="Am. J. Bot.">
        <title>Genome assembly and annotation for red clover (Trifolium pratense; Fabaceae).</title>
        <authorList>
            <person name="Istvanek J."/>
            <person name="Jaros M."/>
            <person name="Krenek A."/>
            <person name="Repkova J."/>
        </authorList>
    </citation>
    <scope>NUCLEOTIDE SEQUENCE [LARGE SCALE GENOMIC DNA]</scope>
    <source>
        <strain evidence="8">cv. Tatra</strain>
        <tissue evidence="7">Young leaves</tissue>
    </source>
</reference>
<gene>
    <name evidence="7" type="ORF">L195_g024554</name>
</gene>
<evidence type="ECO:0000256" key="1">
    <source>
        <dbReference type="ARBA" id="ARBA00004123"/>
    </source>
</evidence>
<reference evidence="7 8" key="2">
    <citation type="journal article" date="2017" name="Front. Plant Sci.">
        <title>Gene Classification and Mining of Molecular Markers Useful in Red Clover (Trifolium pratense) Breeding.</title>
        <authorList>
            <person name="Istvanek J."/>
            <person name="Dluhosova J."/>
            <person name="Dluhos P."/>
            <person name="Patkova L."/>
            <person name="Nedelnik J."/>
            <person name="Repkova J."/>
        </authorList>
    </citation>
    <scope>NUCLEOTIDE SEQUENCE [LARGE SCALE GENOMIC DNA]</scope>
    <source>
        <strain evidence="8">cv. Tatra</strain>
        <tissue evidence="7">Young leaves</tissue>
    </source>
</reference>